<feature type="region of interest" description="Disordered" evidence="1">
    <location>
        <begin position="1"/>
        <end position="30"/>
    </location>
</feature>
<feature type="compositionally biased region" description="Polar residues" evidence="1">
    <location>
        <begin position="1"/>
        <end position="11"/>
    </location>
</feature>
<evidence type="ECO:0000313" key="3">
    <source>
        <dbReference type="Proteomes" id="UP000479710"/>
    </source>
</evidence>
<dbReference type="EMBL" id="SPHZ02000004">
    <property type="protein sequence ID" value="KAF0921555.1"/>
    <property type="molecule type" value="Genomic_DNA"/>
</dbReference>
<name>A0A6G1E8W9_9ORYZ</name>
<evidence type="ECO:0000256" key="1">
    <source>
        <dbReference type="SAM" id="MobiDB-lite"/>
    </source>
</evidence>
<keyword evidence="3" id="KW-1185">Reference proteome</keyword>
<evidence type="ECO:0000313" key="2">
    <source>
        <dbReference type="EMBL" id="KAF0921555.1"/>
    </source>
</evidence>
<organism evidence="2 3">
    <name type="scientific">Oryza meyeriana var. granulata</name>
    <dbReference type="NCBI Taxonomy" id="110450"/>
    <lineage>
        <taxon>Eukaryota</taxon>
        <taxon>Viridiplantae</taxon>
        <taxon>Streptophyta</taxon>
        <taxon>Embryophyta</taxon>
        <taxon>Tracheophyta</taxon>
        <taxon>Spermatophyta</taxon>
        <taxon>Magnoliopsida</taxon>
        <taxon>Liliopsida</taxon>
        <taxon>Poales</taxon>
        <taxon>Poaceae</taxon>
        <taxon>BOP clade</taxon>
        <taxon>Oryzoideae</taxon>
        <taxon>Oryzeae</taxon>
        <taxon>Oryzinae</taxon>
        <taxon>Oryza</taxon>
        <taxon>Oryza meyeriana</taxon>
    </lineage>
</organism>
<dbReference type="AlphaFoldDB" id="A0A6G1E8W9"/>
<protein>
    <submittedName>
        <fullName evidence="2">Uncharacterized protein</fullName>
    </submittedName>
</protein>
<sequence length="74" mass="8358">MWESSTTTKSGGATHRQPCCIVSMPPQARPTTKPIMEIDKLKPNIFPQNCRQAFLEVKATLIGSEDTYVYVWDL</sequence>
<dbReference type="Proteomes" id="UP000479710">
    <property type="component" value="Unassembled WGS sequence"/>
</dbReference>
<reference evidence="2 3" key="1">
    <citation type="submission" date="2019-11" db="EMBL/GenBank/DDBJ databases">
        <title>Whole genome sequence of Oryza granulata.</title>
        <authorList>
            <person name="Li W."/>
        </authorList>
    </citation>
    <scope>NUCLEOTIDE SEQUENCE [LARGE SCALE GENOMIC DNA]</scope>
    <source>
        <strain evidence="3">cv. Menghai</strain>
        <tissue evidence="2">Leaf</tissue>
    </source>
</reference>
<accession>A0A6G1E8W9</accession>
<comment type="caution">
    <text evidence="2">The sequence shown here is derived from an EMBL/GenBank/DDBJ whole genome shotgun (WGS) entry which is preliminary data.</text>
</comment>
<gene>
    <name evidence="2" type="ORF">E2562_009296</name>
</gene>
<proteinExistence type="predicted"/>